<sequence length="71" mass="6924">MRKLILAAVMAASLFVAVQGASAKSAADDASIANGGHNEPPVGISNGGHNEPPTGGIVNGGHNEPPVGGLR</sequence>
<feature type="signal peptide" evidence="2">
    <location>
        <begin position="1"/>
        <end position="23"/>
    </location>
</feature>
<organism evidence="3 4">
    <name type="scientific">Cohnella cholangitidis</name>
    <dbReference type="NCBI Taxonomy" id="2598458"/>
    <lineage>
        <taxon>Bacteria</taxon>
        <taxon>Bacillati</taxon>
        <taxon>Bacillota</taxon>
        <taxon>Bacilli</taxon>
        <taxon>Bacillales</taxon>
        <taxon>Paenibacillaceae</taxon>
        <taxon>Cohnella</taxon>
    </lineage>
</organism>
<accession>A0A7G5BXZ1</accession>
<evidence type="ECO:0000313" key="4">
    <source>
        <dbReference type="Proteomes" id="UP000515679"/>
    </source>
</evidence>
<feature type="region of interest" description="Disordered" evidence="1">
    <location>
        <begin position="26"/>
        <end position="71"/>
    </location>
</feature>
<reference evidence="3 4" key="1">
    <citation type="submission" date="2019-07" db="EMBL/GenBank/DDBJ databases">
        <authorList>
            <person name="Kim J.K."/>
            <person name="Cheong H.-M."/>
            <person name="Choi Y."/>
            <person name="Hwang K.J."/>
            <person name="Lee S."/>
            <person name="Choi C."/>
        </authorList>
    </citation>
    <scope>NUCLEOTIDE SEQUENCE [LARGE SCALE GENOMIC DNA]</scope>
    <source>
        <strain evidence="3 4">KS 22</strain>
    </source>
</reference>
<dbReference type="EMBL" id="CP041969">
    <property type="protein sequence ID" value="QMV41825.1"/>
    <property type="molecule type" value="Genomic_DNA"/>
</dbReference>
<dbReference type="KEGG" id="cchl:FPL14_11995"/>
<gene>
    <name evidence="3" type="ORF">FPL14_11995</name>
</gene>
<evidence type="ECO:0000256" key="2">
    <source>
        <dbReference type="SAM" id="SignalP"/>
    </source>
</evidence>
<dbReference type="AlphaFoldDB" id="A0A7G5BXZ1"/>
<keyword evidence="4" id="KW-1185">Reference proteome</keyword>
<evidence type="ECO:0000256" key="1">
    <source>
        <dbReference type="SAM" id="MobiDB-lite"/>
    </source>
</evidence>
<dbReference type="Proteomes" id="UP000515679">
    <property type="component" value="Chromosome"/>
</dbReference>
<proteinExistence type="predicted"/>
<evidence type="ECO:0000313" key="3">
    <source>
        <dbReference type="EMBL" id="QMV41825.1"/>
    </source>
</evidence>
<feature type="chain" id="PRO_5028904189" evidence="2">
    <location>
        <begin position="24"/>
        <end position="71"/>
    </location>
</feature>
<dbReference type="RefSeq" id="WP_182303162.1">
    <property type="nucleotide sequence ID" value="NZ_CP041969.1"/>
</dbReference>
<keyword evidence="2" id="KW-0732">Signal</keyword>
<name>A0A7G5BXZ1_9BACL</name>
<protein>
    <submittedName>
        <fullName evidence="3">Uncharacterized protein</fullName>
    </submittedName>
</protein>